<dbReference type="GO" id="GO:0008270">
    <property type="term" value="F:zinc ion binding"/>
    <property type="evidence" value="ECO:0007669"/>
    <property type="project" value="InterPro"/>
</dbReference>
<dbReference type="GO" id="GO:0006508">
    <property type="term" value="P:proteolysis"/>
    <property type="evidence" value="ECO:0007669"/>
    <property type="project" value="UniProtKB-UniRule"/>
</dbReference>
<dbReference type="EC" id="3.4.11.4" evidence="2"/>
<evidence type="ECO:0000256" key="4">
    <source>
        <dbReference type="PIRSR" id="PIRSR037215-2"/>
    </source>
</evidence>
<dbReference type="SUPFAM" id="SSF55031">
    <property type="entry name" value="Bacterial exopeptidase dimerisation domain"/>
    <property type="match status" value="1"/>
</dbReference>
<evidence type="ECO:0000256" key="2">
    <source>
        <dbReference type="NCBIfam" id="TIGR01882"/>
    </source>
</evidence>
<dbReference type="SUPFAM" id="SSF53187">
    <property type="entry name" value="Zn-dependent exopeptidases"/>
    <property type="match status" value="1"/>
</dbReference>
<dbReference type="Gene3D" id="3.40.630.10">
    <property type="entry name" value="Zn peptidases"/>
    <property type="match status" value="1"/>
</dbReference>
<dbReference type="PANTHER" id="PTHR42994:SF1">
    <property type="entry name" value="PEPTIDASE T"/>
    <property type="match status" value="1"/>
</dbReference>
<dbReference type="GO" id="GO:0045148">
    <property type="term" value="F:tripeptide aminopeptidase activity"/>
    <property type="evidence" value="ECO:0007669"/>
    <property type="project" value="UniProtKB-UniRule"/>
</dbReference>
<dbReference type="InterPro" id="IPR011650">
    <property type="entry name" value="Peptidase_M20_dimer"/>
</dbReference>
<proteinExistence type="predicted"/>
<comment type="caution">
    <text evidence="6">The sequence shown here is derived from an EMBL/GenBank/DDBJ whole genome shotgun (WGS) entry which is preliminary data.</text>
</comment>
<dbReference type="Proteomes" id="UP000070675">
    <property type="component" value="Unassembled WGS sequence"/>
</dbReference>
<feature type="domain" description="Peptidase M20 dimerisation" evidence="5">
    <location>
        <begin position="227"/>
        <end position="330"/>
    </location>
</feature>
<accession>A0A133XPW5</accession>
<gene>
    <name evidence="6" type="ORF">HMPREF3192_01336</name>
</gene>
<feature type="binding site" evidence="4">
    <location>
        <position position="401"/>
    </location>
    <ligand>
        <name>Zn(2+)</name>
        <dbReference type="ChEBI" id="CHEBI:29105"/>
        <label>2</label>
    </ligand>
</feature>
<dbReference type="PANTHER" id="PTHR42994">
    <property type="entry name" value="PEPTIDASE T"/>
    <property type="match status" value="1"/>
</dbReference>
<feature type="active site" evidence="3">
    <location>
        <position position="99"/>
    </location>
</feature>
<dbReference type="OrthoDB" id="9804934at2"/>
<dbReference type="NCBIfam" id="TIGR01882">
    <property type="entry name" value="peptidase-T"/>
    <property type="match status" value="1"/>
</dbReference>
<dbReference type="PATRIC" id="fig|1393034.3.peg.1299"/>
<dbReference type="RefSeq" id="WP_066306356.1">
    <property type="nucleotide sequence ID" value="NZ_KQ959516.1"/>
</dbReference>
<dbReference type="InterPro" id="IPR036264">
    <property type="entry name" value="Bact_exopeptidase_dim_dom"/>
</dbReference>
<dbReference type="NCBIfam" id="NF003976">
    <property type="entry name" value="PRK05469.1"/>
    <property type="match status" value="1"/>
</dbReference>
<keyword evidence="7" id="KW-1185">Reference proteome</keyword>
<dbReference type="EMBL" id="LSCR01000042">
    <property type="protein sequence ID" value="KXB32966.1"/>
    <property type="molecule type" value="Genomic_DNA"/>
</dbReference>
<dbReference type="InterPro" id="IPR002933">
    <property type="entry name" value="Peptidase_M20"/>
</dbReference>
<comment type="cofactor">
    <cofactor evidence="4">
        <name>Zn(2+)</name>
        <dbReference type="ChEBI" id="CHEBI:29105"/>
    </cofactor>
    <text evidence="4">Binds 2 Zn(2+) ions per subunit.</text>
</comment>
<feature type="binding site" evidence="4">
    <location>
        <position position="218"/>
    </location>
    <ligand>
        <name>Zn(2+)</name>
        <dbReference type="ChEBI" id="CHEBI:29105"/>
        <label>1</label>
    </ligand>
</feature>
<dbReference type="GO" id="GO:0006518">
    <property type="term" value="P:peptide metabolic process"/>
    <property type="evidence" value="ECO:0007669"/>
    <property type="project" value="InterPro"/>
</dbReference>
<feature type="binding site" evidence="4">
    <location>
        <position position="196"/>
    </location>
    <ligand>
        <name>Zn(2+)</name>
        <dbReference type="ChEBI" id="CHEBI:29105"/>
        <label>2</label>
    </ligand>
</feature>
<evidence type="ECO:0000313" key="6">
    <source>
        <dbReference type="EMBL" id="KXB32966.1"/>
    </source>
</evidence>
<dbReference type="NCBIfam" id="NF009920">
    <property type="entry name" value="PRK13381.1"/>
    <property type="match status" value="1"/>
</dbReference>
<dbReference type="AlphaFoldDB" id="A0A133XPW5"/>
<protein>
    <recommendedName>
        <fullName evidence="2">Peptidase T</fullName>
        <ecNumber evidence="2">3.4.11.4</ecNumber>
    </recommendedName>
</protein>
<name>A0A133XPW5_9ACTN</name>
<sequence length="433" mass="47003">MDKCELKNYTGVPIPEGVSDVVARFMRYVQVWSTSNPNNSDEVPSSPMQFDMARMLEKDLLKLGCLDVAVSDHAYVTATVPASAGAEDLPALGLCGHMDSAPDAPGKGVRPHIVHYEGGPLVAGIVDGKPVQTTPEMVPDLEKFVGMDIVCSDGTTLLSGDDKAGVAEIMALIARLQADPTIPHPTLKIAFVPDEEIGHGAELLDIDKFGAKWCYTVDGGALGEINYETFSASEVNITIKGVAVHPGEGKNILVNAITLAHQFDALVPANERPEHTEGYEGFFMPTEISGNESEIKMQYIIRDFNNEKFAVREQLMRDVAEFLNKRYGEGTIEVSIRPEYRNMAERLVGLDFLIDHAIEANHEAGVADVRCVAARGGTDGSQLTFRGLPCPNLATGAYGMHSIREFVPVPSLETMVDVLQNLVAYFAVPQKEE</sequence>
<evidence type="ECO:0000256" key="1">
    <source>
        <dbReference type="ARBA" id="ARBA00022833"/>
    </source>
</evidence>
<evidence type="ECO:0000313" key="7">
    <source>
        <dbReference type="Proteomes" id="UP000070675"/>
    </source>
</evidence>
<dbReference type="PIRSF" id="PIRSF037215">
    <property type="entry name" value="Peptidase_M20B"/>
    <property type="match status" value="1"/>
</dbReference>
<keyword evidence="4" id="KW-0479">Metal-binding</keyword>
<dbReference type="InterPro" id="IPR010161">
    <property type="entry name" value="Peptidase_M20B"/>
</dbReference>
<keyword evidence="1 4" id="KW-0862">Zinc</keyword>
<evidence type="ECO:0000259" key="5">
    <source>
        <dbReference type="Pfam" id="PF07687"/>
    </source>
</evidence>
<reference evidence="7" key="1">
    <citation type="submission" date="2016-01" db="EMBL/GenBank/DDBJ databases">
        <authorList>
            <person name="Mitreva M."/>
            <person name="Pepin K.H."/>
            <person name="Mihindukulasuriya K.A."/>
            <person name="Fulton R."/>
            <person name="Fronick C."/>
            <person name="O'Laughlin M."/>
            <person name="Miner T."/>
            <person name="Herter B."/>
            <person name="Rosa B.A."/>
            <person name="Cordes M."/>
            <person name="Tomlinson C."/>
            <person name="Wollam A."/>
            <person name="Palsikar V.B."/>
            <person name="Mardis E.R."/>
            <person name="Wilson R.K."/>
        </authorList>
    </citation>
    <scope>NUCLEOTIDE SEQUENCE [LARGE SCALE GENOMIC DNA]</scope>
    <source>
        <strain evidence="7">DNF00019</strain>
    </source>
</reference>
<feature type="binding site" evidence="4">
    <location>
        <position position="161"/>
    </location>
    <ligand>
        <name>Zn(2+)</name>
        <dbReference type="ChEBI" id="CHEBI:29105"/>
        <label>1</label>
    </ligand>
</feature>
<evidence type="ECO:0000256" key="3">
    <source>
        <dbReference type="PIRSR" id="PIRSR037215-1"/>
    </source>
</evidence>
<feature type="binding site" evidence="4">
    <location>
        <position position="161"/>
    </location>
    <ligand>
        <name>Zn(2+)</name>
        <dbReference type="ChEBI" id="CHEBI:29105"/>
        <label>2</label>
    </ligand>
</feature>
<feature type="binding site" evidence="4">
    <location>
        <position position="97"/>
    </location>
    <ligand>
        <name>Zn(2+)</name>
        <dbReference type="ChEBI" id="CHEBI:29105"/>
        <label>1</label>
    </ligand>
</feature>
<dbReference type="Pfam" id="PF01546">
    <property type="entry name" value="Peptidase_M20"/>
    <property type="match status" value="1"/>
</dbReference>
<dbReference type="STRING" id="1393034.HMPREF3192_01336"/>
<dbReference type="Pfam" id="PF07687">
    <property type="entry name" value="M20_dimer"/>
    <property type="match status" value="1"/>
</dbReference>
<feature type="active site" description="Proton acceptor" evidence="3">
    <location>
        <position position="195"/>
    </location>
</feature>
<organism evidence="6 7">
    <name type="scientific">Atopobium deltae</name>
    <dbReference type="NCBI Taxonomy" id="1393034"/>
    <lineage>
        <taxon>Bacteria</taxon>
        <taxon>Bacillati</taxon>
        <taxon>Actinomycetota</taxon>
        <taxon>Coriobacteriia</taxon>
        <taxon>Coriobacteriales</taxon>
        <taxon>Atopobiaceae</taxon>
        <taxon>Atopobium</taxon>
    </lineage>
</organism>
<dbReference type="Gene3D" id="3.30.70.360">
    <property type="match status" value="1"/>
</dbReference>